<dbReference type="InterPro" id="IPR008554">
    <property type="entry name" value="Glutaredoxin-like"/>
</dbReference>
<dbReference type="CDD" id="cd02976">
    <property type="entry name" value="NrdH"/>
    <property type="match status" value="1"/>
</dbReference>
<dbReference type="SUPFAM" id="SSF52833">
    <property type="entry name" value="Thioredoxin-like"/>
    <property type="match status" value="1"/>
</dbReference>
<dbReference type="PANTHER" id="PTHR33558">
    <property type="entry name" value="GLUTAREDOXIN-LIKE PROTEIN C5ORF63 HOMOLOG"/>
    <property type="match status" value="1"/>
</dbReference>
<comment type="caution">
    <text evidence="1">The sequence shown here is derived from an EMBL/GenBank/DDBJ whole genome shotgun (WGS) entry which is preliminary data.</text>
</comment>
<dbReference type="Proteomes" id="UP000661918">
    <property type="component" value="Unassembled WGS sequence"/>
</dbReference>
<reference evidence="2" key="1">
    <citation type="journal article" date="2019" name="Int. J. Syst. Evol. Microbiol.">
        <title>The Global Catalogue of Microorganisms (GCM) 10K type strain sequencing project: providing services to taxonomists for standard genome sequencing and annotation.</title>
        <authorList>
            <consortium name="The Broad Institute Genomics Platform"/>
            <consortium name="The Broad Institute Genome Sequencing Center for Infectious Disease"/>
            <person name="Wu L."/>
            <person name="Ma J."/>
        </authorList>
    </citation>
    <scope>NUCLEOTIDE SEQUENCE [LARGE SCALE GENOMIC DNA]</scope>
    <source>
        <strain evidence="2">JCM 15443</strain>
    </source>
</reference>
<dbReference type="Gene3D" id="3.40.30.10">
    <property type="entry name" value="Glutaredoxin"/>
    <property type="match status" value="1"/>
</dbReference>
<dbReference type="PANTHER" id="PTHR33558:SF1">
    <property type="entry name" value="GLUTAREDOXIN-LIKE PROTEIN C5ORF63 HOMOLOG"/>
    <property type="match status" value="1"/>
</dbReference>
<dbReference type="RefSeq" id="WP_188903852.1">
    <property type="nucleotide sequence ID" value="NZ_BMOM01000013.1"/>
</dbReference>
<name>A0ABQ2GSD2_9DEIO</name>
<dbReference type="InterPro" id="IPR052565">
    <property type="entry name" value="Glutaredoxin-like_YDR286C"/>
</dbReference>
<proteinExistence type="predicted"/>
<gene>
    <name evidence="1" type="ORF">GCM10010841_19250</name>
</gene>
<dbReference type="Pfam" id="PF05768">
    <property type="entry name" value="Glrx-like"/>
    <property type="match status" value="1"/>
</dbReference>
<organism evidence="1 2">
    <name type="scientific">Deinococcus aerophilus</name>
    <dbReference type="NCBI Taxonomy" id="522488"/>
    <lineage>
        <taxon>Bacteria</taxon>
        <taxon>Thermotogati</taxon>
        <taxon>Deinococcota</taxon>
        <taxon>Deinococci</taxon>
        <taxon>Deinococcales</taxon>
        <taxon>Deinococcaceae</taxon>
        <taxon>Deinococcus</taxon>
    </lineage>
</organism>
<keyword evidence="2" id="KW-1185">Reference proteome</keyword>
<dbReference type="InterPro" id="IPR036249">
    <property type="entry name" value="Thioredoxin-like_sf"/>
</dbReference>
<evidence type="ECO:0000313" key="2">
    <source>
        <dbReference type="Proteomes" id="UP000661918"/>
    </source>
</evidence>
<dbReference type="EMBL" id="BMOM01000013">
    <property type="protein sequence ID" value="GGM10946.1"/>
    <property type="molecule type" value="Genomic_DNA"/>
</dbReference>
<sequence>MPEPVQATGRLPVLTLYTRQGCHLCEQAAEQLTRLDFRFEPVDIDADADLKQRYGHDVPVLALGGQTLLKGVLSPARLSALKLRLLRENPAR</sequence>
<evidence type="ECO:0000313" key="1">
    <source>
        <dbReference type="EMBL" id="GGM10946.1"/>
    </source>
</evidence>
<accession>A0ABQ2GSD2</accession>
<protein>
    <submittedName>
        <fullName evidence="1">NrdH-redoxin</fullName>
    </submittedName>
</protein>